<keyword evidence="3" id="KW-1133">Transmembrane helix</keyword>
<dbReference type="GO" id="GO:0042721">
    <property type="term" value="C:TIM22 mitochondrial import inner membrane insertion complex"/>
    <property type="evidence" value="ECO:0007669"/>
    <property type="project" value="InterPro"/>
</dbReference>
<evidence type="ECO:0000256" key="1">
    <source>
        <dbReference type="ARBA" id="ARBA00004141"/>
    </source>
</evidence>
<keyword evidence="4" id="KW-0472">Membrane</keyword>
<dbReference type="PANTHER" id="PTHR14110:SF18">
    <property type="entry name" value="OUTER ENVELOPE PORE PROTEIN 16-3, CHLOROPLASTIC_MITOCHONDRIAL"/>
    <property type="match status" value="1"/>
</dbReference>
<organism evidence="5 6">
    <name type="scientific">Ceratodon purpureus</name>
    <name type="common">Fire moss</name>
    <name type="synonym">Dicranum purpureum</name>
    <dbReference type="NCBI Taxonomy" id="3225"/>
    <lineage>
        <taxon>Eukaryota</taxon>
        <taxon>Viridiplantae</taxon>
        <taxon>Streptophyta</taxon>
        <taxon>Embryophyta</taxon>
        <taxon>Bryophyta</taxon>
        <taxon>Bryophytina</taxon>
        <taxon>Bryopsida</taxon>
        <taxon>Dicranidae</taxon>
        <taxon>Pseudoditrichales</taxon>
        <taxon>Ditrichaceae</taxon>
        <taxon>Ceratodon</taxon>
    </lineage>
</organism>
<evidence type="ECO:0000313" key="5">
    <source>
        <dbReference type="EMBL" id="KAG0576491.1"/>
    </source>
</evidence>
<reference evidence="5" key="1">
    <citation type="submission" date="2020-06" db="EMBL/GenBank/DDBJ databases">
        <title>WGS assembly of Ceratodon purpureus strain R40.</title>
        <authorList>
            <person name="Carey S.B."/>
            <person name="Jenkins J."/>
            <person name="Shu S."/>
            <person name="Lovell J.T."/>
            <person name="Sreedasyam A."/>
            <person name="Maumus F."/>
            <person name="Tiley G.P."/>
            <person name="Fernandez-Pozo N."/>
            <person name="Barry K."/>
            <person name="Chen C."/>
            <person name="Wang M."/>
            <person name="Lipzen A."/>
            <person name="Daum C."/>
            <person name="Saski C.A."/>
            <person name="Payton A.C."/>
            <person name="Mcbreen J.C."/>
            <person name="Conrad R.E."/>
            <person name="Kollar L.M."/>
            <person name="Olsson S."/>
            <person name="Huttunen S."/>
            <person name="Landis J.B."/>
            <person name="Wickett N.J."/>
            <person name="Johnson M.G."/>
            <person name="Rensing S.A."/>
            <person name="Grimwood J."/>
            <person name="Schmutz J."/>
            <person name="Mcdaniel S.F."/>
        </authorList>
    </citation>
    <scope>NUCLEOTIDE SEQUENCE</scope>
    <source>
        <strain evidence="5">R40</strain>
    </source>
</reference>
<dbReference type="PANTHER" id="PTHR14110">
    <property type="entry name" value="MITOCHONDRIAL IMPORT INNER MEMBRANE TRANSLOCASE SUBUNIT TIM22"/>
    <property type="match status" value="1"/>
</dbReference>
<keyword evidence="2" id="KW-0812">Transmembrane</keyword>
<dbReference type="OrthoDB" id="1913277at2759"/>
<dbReference type="Pfam" id="PF02466">
    <property type="entry name" value="Tim17"/>
    <property type="match status" value="1"/>
</dbReference>
<proteinExistence type="predicted"/>
<name>A0A8T0I0S9_CERPU</name>
<accession>A0A8T0I0S9</accession>
<evidence type="ECO:0008006" key="7">
    <source>
        <dbReference type="Google" id="ProtNLM"/>
    </source>
</evidence>
<dbReference type="Proteomes" id="UP000822688">
    <property type="component" value="Chromosome 5"/>
</dbReference>
<dbReference type="GO" id="GO:0045039">
    <property type="term" value="P:protein insertion into mitochondrial inner membrane"/>
    <property type="evidence" value="ECO:0007669"/>
    <property type="project" value="InterPro"/>
</dbReference>
<comment type="caution">
    <text evidence="5">The sequence shown here is derived from an EMBL/GenBank/DDBJ whole genome shotgun (WGS) entry which is preliminary data.</text>
</comment>
<keyword evidence="6" id="KW-1185">Reference proteome</keyword>
<evidence type="ECO:0000256" key="2">
    <source>
        <dbReference type="ARBA" id="ARBA00022692"/>
    </source>
</evidence>
<sequence>MESDKYANMDPDELRNLGEYDTIAFRTFSGAGSSFLAGTILGAITATWQDVPAVERNVALPALRKTGRIMGNYGLTFGAIGGIFAFTEAVAESVRGKKDVWNSALGGAAAGSILGLRAGKLPVGLGAAAALAACAVIVDAGGQTVRTPTGREYLPYPRTNPDL</sequence>
<evidence type="ECO:0000313" key="6">
    <source>
        <dbReference type="Proteomes" id="UP000822688"/>
    </source>
</evidence>
<dbReference type="AlphaFoldDB" id="A0A8T0I0S9"/>
<protein>
    <recommendedName>
        <fullName evidence="7">Mitochondrial import inner membrane translocase subunit TIM22</fullName>
    </recommendedName>
</protein>
<gene>
    <name evidence="5" type="ORF">KC19_5G084300</name>
</gene>
<evidence type="ECO:0000256" key="4">
    <source>
        <dbReference type="ARBA" id="ARBA00023136"/>
    </source>
</evidence>
<comment type="subcellular location">
    <subcellularLocation>
        <location evidence="1">Membrane</location>
        <topology evidence="1">Multi-pass membrane protein</topology>
    </subcellularLocation>
</comment>
<evidence type="ECO:0000256" key="3">
    <source>
        <dbReference type="ARBA" id="ARBA00022989"/>
    </source>
</evidence>
<dbReference type="EMBL" id="CM026425">
    <property type="protein sequence ID" value="KAG0576491.1"/>
    <property type="molecule type" value="Genomic_DNA"/>
</dbReference>
<dbReference type="InterPro" id="IPR039175">
    <property type="entry name" value="TIM22"/>
</dbReference>